<dbReference type="OrthoDB" id="9809450at2"/>
<evidence type="ECO:0000313" key="10">
    <source>
        <dbReference type="Proteomes" id="UP000014975"/>
    </source>
</evidence>
<evidence type="ECO:0000256" key="2">
    <source>
        <dbReference type="ARBA" id="ARBA00022448"/>
    </source>
</evidence>
<accession>S7UP59</accession>
<keyword evidence="5" id="KW-0029">Amino-acid transport</keyword>
<organism evidence="9 10">
    <name type="scientific">Alkalidesulfovibrio alkalitolerans DSM 16529</name>
    <dbReference type="NCBI Taxonomy" id="1121439"/>
    <lineage>
        <taxon>Bacteria</taxon>
        <taxon>Pseudomonadati</taxon>
        <taxon>Thermodesulfobacteriota</taxon>
        <taxon>Desulfovibrionia</taxon>
        <taxon>Desulfovibrionales</taxon>
        <taxon>Desulfovibrionaceae</taxon>
        <taxon>Alkalidesulfovibrio</taxon>
    </lineage>
</organism>
<dbReference type="PANTHER" id="PTHR43869:SF1">
    <property type="entry name" value="GLYCINE BETAINE_PROLINE BETAINE TRANSPORT SYSTEM ATP-BINDING PROTEIN PROV"/>
    <property type="match status" value="1"/>
</dbReference>
<dbReference type="InterPro" id="IPR027417">
    <property type="entry name" value="P-loop_NTPase"/>
</dbReference>
<evidence type="ECO:0000259" key="8">
    <source>
        <dbReference type="PROSITE" id="PS51371"/>
    </source>
</evidence>
<dbReference type="EMBL" id="ATHI01000002">
    <property type="protein sequence ID" value="EPR35759.1"/>
    <property type="molecule type" value="Genomic_DNA"/>
</dbReference>
<feature type="domain" description="CBS" evidence="8">
    <location>
        <begin position="279"/>
        <end position="337"/>
    </location>
</feature>
<proteinExistence type="inferred from homology"/>
<dbReference type="Gene3D" id="3.40.50.300">
    <property type="entry name" value="P-loop containing nucleotide triphosphate hydrolases"/>
    <property type="match status" value="1"/>
</dbReference>
<dbReference type="RefSeq" id="WP_020885749.1">
    <property type="nucleotide sequence ID" value="NZ_ATHI01000002.1"/>
</dbReference>
<dbReference type="InterPro" id="IPR051921">
    <property type="entry name" value="ABC_osmolyte_uptake_ATP-bind"/>
</dbReference>
<dbReference type="SUPFAM" id="SSF52540">
    <property type="entry name" value="P-loop containing nucleoside triphosphate hydrolases"/>
    <property type="match status" value="1"/>
</dbReference>
<dbReference type="InterPro" id="IPR003439">
    <property type="entry name" value="ABC_transporter-like_ATP-bd"/>
</dbReference>
<dbReference type="eggNOG" id="COG4175">
    <property type="taxonomic scope" value="Bacteria"/>
</dbReference>
<dbReference type="PROSITE" id="PS50893">
    <property type="entry name" value="ABC_TRANSPORTER_2"/>
    <property type="match status" value="1"/>
</dbReference>
<dbReference type="Pfam" id="PF00571">
    <property type="entry name" value="CBS"/>
    <property type="match status" value="2"/>
</dbReference>
<dbReference type="SMART" id="SM00382">
    <property type="entry name" value="AAA"/>
    <property type="match status" value="1"/>
</dbReference>
<evidence type="ECO:0000256" key="6">
    <source>
        <dbReference type="PROSITE-ProRule" id="PRU00703"/>
    </source>
</evidence>
<dbReference type="GO" id="GO:0005524">
    <property type="term" value="F:ATP binding"/>
    <property type="evidence" value="ECO:0007669"/>
    <property type="project" value="UniProtKB-KW"/>
</dbReference>
<dbReference type="AlphaFoldDB" id="S7UP59"/>
<comment type="similarity">
    <text evidence="1">Belongs to the ABC transporter superfamily.</text>
</comment>
<keyword evidence="2" id="KW-0813">Transport</keyword>
<dbReference type="Gene3D" id="3.10.580.10">
    <property type="entry name" value="CBS-domain"/>
    <property type="match status" value="1"/>
</dbReference>
<evidence type="ECO:0000256" key="5">
    <source>
        <dbReference type="ARBA" id="ARBA00022970"/>
    </source>
</evidence>
<dbReference type="PROSITE" id="PS51371">
    <property type="entry name" value="CBS"/>
    <property type="match status" value="2"/>
</dbReference>
<dbReference type="PROSITE" id="PS00211">
    <property type="entry name" value="ABC_TRANSPORTER_1"/>
    <property type="match status" value="1"/>
</dbReference>
<name>S7UP59_9BACT</name>
<sequence length="400" mass="43761">MSSIVVENLFKIFGSNPERAFPLLEQGVDKQEILEKTGLGVGVNNASFEVKKGEIVVVMGLSGSGKSTLVRCLNRLIEPTRGRVLIDGRDVTALSPDELRNLRLEKLGMVFQNFALFPHRTVAENAAYGLEVKGEDPASRREKAIEALAKVGLAGWEDSYPSQLSGGMQQRVGLARALALDPEILLMDEAFSALDPLIRRDMQDELLSLQEEMRKTIVFISHDLDEALKLGDRIVLMKDGAIVQIGTPEDILTNPADDYVSRFVAEVDITKVLVAESVMRKPAAVAYLEHDGPRAALRKMKKESISSLFVLDADHRLTGIVSAEDCVRQIEAGERDLSAIMRTDLTTASPDTPAQELIQIMHDLPYPLAVTNQKGRIVGVIVRGALLGAIAERGRNADDS</sequence>
<feature type="domain" description="CBS" evidence="8">
    <location>
        <begin position="341"/>
        <end position="400"/>
    </location>
</feature>
<dbReference type="FunFam" id="3.40.50.300:FF:000201">
    <property type="entry name" value="Glycine betaine/L-proline ABC transporter ATP-binding protein"/>
    <property type="match status" value="1"/>
</dbReference>
<comment type="caution">
    <text evidence="9">The sequence shown here is derived from an EMBL/GenBank/DDBJ whole genome shotgun (WGS) entry which is preliminary data.</text>
</comment>
<evidence type="ECO:0000256" key="4">
    <source>
        <dbReference type="ARBA" id="ARBA00022840"/>
    </source>
</evidence>
<dbReference type="Proteomes" id="UP000014975">
    <property type="component" value="Unassembled WGS sequence"/>
</dbReference>
<dbReference type="SUPFAM" id="SSF54631">
    <property type="entry name" value="CBS-domain pair"/>
    <property type="match status" value="1"/>
</dbReference>
<dbReference type="CDD" id="cd03294">
    <property type="entry name" value="ABC_Pro_Gly_Betaine"/>
    <property type="match status" value="1"/>
</dbReference>
<dbReference type="PATRIC" id="fig|1121439.3.peg.249"/>
<dbReference type="InterPro" id="IPR005892">
    <property type="entry name" value="Gly-betaine_transp_ATP-bd"/>
</dbReference>
<dbReference type="GO" id="GO:0006970">
    <property type="term" value="P:response to osmotic stress"/>
    <property type="evidence" value="ECO:0007669"/>
    <property type="project" value="UniProtKB-ARBA"/>
</dbReference>
<evidence type="ECO:0000256" key="1">
    <source>
        <dbReference type="ARBA" id="ARBA00005417"/>
    </source>
</evidence>
<dbReference type="GO" id="GO:0031460">
    <property type="term" value="P:glycine betaine transport"/>
    <property type="evidence" value="ECO:0007669"/>
    <property type="project" value="InterPro"/>
</dbReference>
<keyword evidence="10" id="KW-1185">Reference proteome</keyword>
<dbReference type="SMART" id="SM00116">
    <property type="entry name" value="CBS"/>
    <property type="match status" value="2"/>
</dbReference>
<dbReference type="InterPro" id="IPR003593">
    <property type="entry name" value="AAA+_ATPase"/>
</dbReference>
<dbReference type="Pfam" id="PF00005">
    <property type="entry name" value="ABC_tran"/>
    <property type="match status" value="1"/>
</dbReference>
<dbReference type="PANTHER" id="PTHR43869">
    <property type="entry name" value="GLYCINE BETAINE/PROLINE BETAINE TRANSPORT SYSTEM ATP-BINDING PROTEIN PROV"/>
    <property type="match status" value="1"/>
</dbReference>
<keyword evidence="3" id="KW-0547">Nucleotide-binding</keyword>
<evidence type="ECO:0000256" key="3">
    <source>
        <dbReference type="ARBA" id="ARBA00022741"/>
    </source>
</evidence>
<dbReference type="GO" id="GO:0016887">
    <property type="term" value="F:ATP hydrolysis activity"/>
    <property type="evidence" value="ECO:0007669"/>
    <property type="project" value="InterPro"/>
</dbReference>
<gene>
    <name evidence="9" type="ORF">dsat_1863</name>
</gene>
<dbReference type="InterPro" id="IPR046342">
    <property type="entry name" value="CBS_dom_sf"/>
</dbReference>
<keyword evidence="6" id="KW-0129">CBS domain</keyword>
<dbReference type="InterPro" id="IPR000644">
    <property type="entry name" value="CBS_dom"/>
</dbReference>
<evidence type="ECO:0000313" key="9">
    <source>
        <dbReference type="EMBL" id="EPR35759.1"/>
    </source>
</evidence>
<dbReference type="STRING" id="1121439.dsat_1863"/>
<evidence type="ECO:0000259" key="7">
    <source>
        <dbReference type="PROSITE" id="PS50893"/>
    </source>
</evidence>
<dbReference type="GO" id="GO:0016020">
    <property type="term" value="C:membrane"/>
    <property type="evidence" value="ECO:0007669"/>
    <property type="project" value="InterPro"/>
</dbReference>
<reference evidence="9 10" key="1">
    <citation type="journal article" date="2013" name="Genome Announc.">
        <title>Draft genome sequences for three mercury-methylating, sulfate-reducing bacteria.</title>
        <authorList>
            <person name="Brown S.D."/>
            <person name="Hurt R.A.Jr."/>
            <person name="Gilmour C.C."/>
            <person name="Elias D.A."/>
        </authorList>
    </citation>
    <scope>NUCLEOTIDE SEQUENCE [LARGE SCALE GENOMIC DNA]</scope>
    <source>
        <strain evidence="9 10">DSM 16529</strain>
    </source>
</reference>
<dbReference type="NCBIfam" id="TIGR01186">
    <property type="entry name" value="proV"/>
    <property type="match status" value="1"/>
</dbReference>
<feature type="domain" description="ABC transporter" evidence="7">
    <location>
        <begin position="28"/>
        <end position="264"/>
    </location>
</feature>
<protein>
    <submittedName>
        <fullName evidence="9">Putative signal transduction protein with CBS domain containing protein</fullName>
    </submittedName>
</protein>
<dbReference type="GO" id="GO:0006865">
    <property type="term" value="P:amino acid transport"/>
    <property type="evidence" value="ECO:0007669"/>
    <property type="project" value="UniProtKB-KW"/>
</dbReference>
<keyword evidence="4" id="KW-0067">ATP-binding</keyword>
<dbReference type="InterPro" id="IPR017871">
    <property type="entry name" value="ABC_transporter-like_CS"/>
</dbReference>